<gene>
    <name evidence="4" type="ORF">SAMN05444581_11095</name>
</gene>
<dbReference type="Proteomes" id="UP000198755">
    <property type="component" value="Unassembled WGS sequence"/>
</dbReference>
<proteinExistence type="predicted"/>
<evidence type="ECO:0000313" key="4">
    <source>
        <dbReference type="EMBL" id="SFK55679.1"/>
    </source>
</evidence>
<dbReference type="PANTHER" id="PTHR35869">
    <property type="entry name" value="OUTER-MEMBRANE LIPOPROTEIN CARRIER PROTEIN"/>
    <property type="match status" value="1"/>
</dbReference>
<dbReference type="EMBL" id="FOSN01000010">
    <property type="protein sequence ID" value="SFK55679.1"/>
    <property type="molecule type" value="Genomic_DNA"/>
</dbReference>
<evidence type="ECO:0000313" key="5">
    <source>
        <dbReference type="Proteomes" id="UP000198755"/>
    </source>
</evidence>
<feature type="compositionally biased region" description="Low complexity" evidence="2">
    <location>
        <begin position="38"/>
        <end position="52"/>
    </location>
</feature>
<dbReference type="Pfam" id="PF03548">
    <property type="entry name" value="LolA"/>
    <property type="match status" value="1"/>
</dbReference>
<evidence type="ECO:0000256" key="1">
    <source>
        <dbReference type="ARBA" id="ARBA00022729"/>
    </source>
</evidence>
<dbReference type="RefSeq" id="WP_244532285.1">
    <property type="nucleotide sequence ID" value="NZ_FOSN01000010.1"/>
</dbReference>
<keyword evidence="4" id="KW-0449">Lipoprotein</keyword>
<evidence type="ECO:0000256" key="2">
    <source>
        <dbReference type="SAM" id="MobiDB-lite"/>
    </source>
</evidence>
<evidence type="ECO:0000256" key="3">
    <source>
        <dbReference type="SAM" id="SignalP"/>
    </source>
</evidence>
<reference evidence="4 5" key="1">
    <citation type="submission" date="2016-10" db="EMBL/GenBank/DDBJ databases">
        <authorList>
            <person name="de Groot N.N."/>
        </authorList>
    </citation>
    <scope>NUCLEOTIDE SEQUENCE [LARGE SCALE GENOMIC DNA]</scope>
    <source>
        <strain evidence="4 5">NE2</strain>
    </source>
</reference>
<feature type="compositionally biased region" description="Pro residues" evidence="2">
    <location>
        <begin position="27"/>
        <end position="37"/>
    </location>
</feature>
<dbReference type="InterPro" id="IPR004564">
    <property type="entry name" value="OM_lipoprot_carrier_LolA-like"/>
</dbReference>
<keyword evidence="1 3" id="KW-0732">Signal</keyword>
<dbReference type="PANTHER" id="PTHR35869:SF1">
    <property type="entry name" value="OUTER-MEMBRANE LIPOPROTEIN CARRIER PROTEIN"/>
    <property type="match status" value="1"/>
</dbReference>
<organism evidence="4 5">
    <name type="scientific">Methylocapsa palsarum</name>
    <dbReference type="NCBI Taxonomy" id="1612308"/>
    <lineage>
        <taxon>Bacteria</taxon>
        <taxon>Pseudomonadati</taxon>
        <taxon>Pseudomonadota</taxon>
        <taxon>Alphaproteobacteria</taxon>
        <taxon>Hyphomicrobiales</taxon>
        <taxon>Beijerinckiaceae</taxon>
        <taxon>Methylocapsa</taxon>
    </lineage>
</organism>
<dbReference type="InterPro" id="IPR029046">
    <property type="entry name" value="LolA/LolB/LppX"/>
</dbReference>
<dbReference type="AlphaFoldDB" id="A0A1I4AIU1"/>
<dbReference type="Gene3D" id="2.50.20.10">
    <property type="entry name" value="Lipoprotein localisation LolA/LolB/LppX"/>
    <property type="match status" value="1"/>
</dbReference>
<feature type="region of interest" description="Disordered" evidence="2">
    <location>
        <begin position="25"/>
        <end position="52"/>
    </location>
</feature>
<protein>
    <submittedName>
        <fullName evidence="4">Outer membrane lipoprotein-sorting protein</fullName>
    </submittedName>
</protein>
<feature type="chain" id="PRO_5011784985" evidence="3">
    <location>
        <begin position="25"/>
        <end position="246"/>
    </location>
</feature>
<dbReference type="STRING" id="1612308.SAMN05444581_11095"/>
<dbReference type="SUPFAM" id="SSF89392">
    <property type="entry name" value="Prokaryotic lipoproteins and lipoprotein localization factors"/>
    <property type="match status" value="1"/>
</dbReference>
<name>A0A1I4AIU1_9HYPH</name>
<dbReference type="CDD" id="cd16325">
    <property type="entry name" value="LolA"/>
    <property type="match status" value="1"/>
</dbReference>
<keyword evidence="5" id="KW-1185">Reference proteome</keyword>
<sequence>MTGTAGVFGALFFTIALMIGSAQADPTPAPTPAPAPAPAATKPAAKPAAAPPAAKTVTAPKPFVPIEPLVAIQKANSYFNAATTMVGDFVQIGADGKRTEGKIFVQRPGRLRFEYAAPATLEIVADGLSVAVHDRKTATKDIYFISQTPLKFLLKDHVDLANDVKIVDVSSDPSAVTIVVEDKATFGGTSQIKLVFDPAKFTLKQWQVTDPQGYETLISLFNIDLTKKPDPNLFQITQERMLNTNN</sequence>
<accession>A0A1I4AIU1</accession>
<feature type="signal peptide" evidence="3">
    <location>
        <begin position="1"/>
        <end position="24"/>
    </location>
</feature>